<accession>A0A939PNE9</accession>
<dbReference type="Proteomes" id="UP000669179">
    <property type="component" value="Unassembled WGS sequence"/>
</dbReference>
<name>A0A939PNE9_9ACTN</name>
<sequence>MTTDTVATPGPLDELFASMRVREPKVVLTLVAPGDAREDGAPELSMTVAVRIPCASPTGPWDLRWSPERRRYEWGSGPFVGVSLGTPDELDAVGTRASASILLQACGEDCQC</sequence>
<reference evidence="1" key="1">
    <citation type="submission" date="2021-03" db="EMBL/GenBank/DDBJ databases">
        <authorList>
            <person name="Kanchanasin P."/>
            <person name="Saeng-In P."/>
            <person name="Phongsopitanun W."/>
            <person name="Yuki M."/>
            <person name="Kudo T."/>
            <person name="Ohkuma M."/>
            <person name="Tanasupawat S."/>
        </authorList>
    </citation>
    <scope>NUCLEOTIDE SEQUENCE</scope>
    <source>
        <strain evidence="1">GKU 128</strain>
    </source>
</reference>
<organism evidence="1 2">
    <name type="scientific">Actinomadura barringtoniae</name>
    <dbReference type="NCBI Taxonomy" id="1427535"/>
    <lineage>
        <taxon>Bacteria</taxon>
        <taxon>Bacillati</taxon>
        <taxon>Actinomycetota</taxon>
        <taxon>Actinomycetes</taxon>
        <taxon>Streptosporangiales</taxon>
        <taxon>Thermomonosporaceae</taxon>
        <taxon>Actinomadura</taxon>
    </lineage>
</organism>
<keyword evidence="2" id="KW-1185">Reference proteome</keyword>
<evidence type="ECO:0000313" key="2">
    <source>
        <dbReference type="Proteomes" id="UP000669179"/>
    </source>
</evidence>
<gene>
    <name evidence="1" type="ORF">J4573_52935</name>
</gene>
<evidence type="ECO:0000313" key="1">
    <source>
        <dbReference type="EMBL" id="MBO2455865.1"/>
    </source>
</evidence>
<dbReference type="AlphaFoldDB" id="A0A939PNE9"/>
<comment type="caution">
    <text evidence="1">The sequence shown here is derived from an EMBL/GenBank/DDBJ whole genome shotgun (WGS) entry which is preliminary data.</text>
</comment>
<dbReference type="EMBL" id="JAGEOJ010000045">
    <property type="protein sequence ID" value="MBO2455865.1"/>
    <property type="molecule type" value="Genomic_DNA"/>
</dbReference>
<dbReference type="RefSeq" id="WP_208264106.1">
    <property type="nucleotide sequence ID" value="NZ_JAGEOJ010000045.1"/>
</dbReference>
<proteinExistence type="predicted"/>
<protein>
    <submittedName>
        <fullName evidence="1">Uncharacterized protein</fullName>
    </submittedName>
</protein>